<reference evidence="2 3" key="1">
    <citation type="submission" date="2024-01" db="EMBL/GenBank/DDBJ databases">
        <title>Genome assemblies of Stephania.</title>
        <authorList>
            <person name="Yang L."/>
        </authorList>
    </citation>
    <scope>NUCLEOTIDE SEQUENCE [LARGE SCALE GENOMIC DNA]</scope>
    <source>
        <strain evidence="2">JXDWG</strain>
        <tissue evidence="2">Leaf</tissue>
    </source>
</reference>
<feature type="region of interest" description="Disordered" evidence="1">
    <location>
        <begin position="1"/>
        <end position="47"/>
    </location>
</feature>
<feature type="compositionally biased region" description="Low complexity" evidence="1">
    <location>
        <begin position="1"/>
        <end position="12"/>
    </location>
</feature>
<protein>
    <recommendedName>
        <fullName evidence="4">CDP-diacylglycerol-glycerol-3-phosphate 3-phosphatidyltransferase</fullName>
    </recommendedName>
</protein>
<name>A0AAP0IRC6_9MAGN</name>
<evidence type="ECO:0008006" key="4">
    <source>
        <dbReference type="Google" id="ProtNLM"/>
    </source>
</evidence>
<proteinExistence type="predicted"/>
<dbReference type="AlphaFoldDB" id="A0AAP0IRC6"/>
<evidence type="ECO:0000313" key="3">
    <source>
        <dbReference type="Proteomes" id="UP001419268"/>
    </source>
</evidence>
<comment type="caution">
    <text evidence="2">The sequence shown here is derived from an EMBL/GenBank/DDBJ whole genome shotgun (WGS) entry which is preliminary data.</text>
</comment>
<dbReference type="PANTHER" id="PTHR33386:SF5">
    <property type="entry name" value="OS02G0740600 PROTEIN"/>
    <property type="match status" value="1"/>
</dbReference>
<evidence type="ECO:0000313" key="2">
    <source>
        <dbReference type="EMBL" id="KAK9119598.1"/>
    </source>
</evidence>
<dbReference type="PANTHER" id="PTHR33386">
    <property type="entry name" value="OS02G0740600 PROTEIN"/>
    <property type="match status" value="1"/>
</dbReference>
<accession>A0AAP0IRC6</accession>
<sequence>MEHNNNKNNNNNGSYGASWADQWDYNPDPVVVPPKNKKKSSVGSVGDSKYAKKVGEGFDKSKAVASTGFKKMKEGTTLGFNWVKDKYRKRTQKH</sequence>
<organism evidence="2 3">
    <name type="scientific">Stephania cephalantha</name>
    <dbReference type="NCBI Taxonomy" id="152367"/>
    <lineage>
        <taxon>Eukaryota</taxon>
        <taxon>Viridiplantae</taxon>
        <taxon>Streptophyta</taxon>
        <taxon>Embryophyta</taxon>
        <taxon>Tracheophyta</taxon>
        <taxon>Spermatophyta</taxon>
        <taxon>Magnoliopsida</taxon>
        <taxon>Ranunculales</taxon>
        <taxon>Menispermaceae</taxon>
        <taxon>Menispermoideae</taxon>
        <taxon>Cissampelideae</taxon>
        <taxon>Stephania</taxon>
    </lineage>
</organism>
<evidence type="ECO:0000256" key="1">
    <source>
        <dbReference type="SAM" id="MobiDB-lite"/>
    </source>
</evidence>
<dbReference type="Proteomes" id="UP001419268">
    <property type="component" value="Unassembled WGS sequence"/>
</dbReference>
<dbReference type="EMBL" id="JBBNAG010000007">
    <property type="protein sequence ID" value="KAK9119598.1"/>
    <property type="molecule type" value="Genomic_DNA"/>
</dbReference>
<keyword evidence="3" id="KW-1185">Reference proteome</keyword>
<gene>
    <name evidence="2" type="ORF">Scep_017691</name>
</gene>